<accession>A0A7W9SHU4</accession>
<dbReference type="Gene3D" id="3.40.50.2300">
    <property type="match status" value="4"/>
</dbReference>
<dbReference type="GO" id="GO:0000976">
    <property type="term" value="F:transcription cis-regulatory region binding"/>
    <property type="evidence" value="ECO:0007669"/>
    <property type="project" value="TreeGrafter"/>
</dbReference>
<evidence type="ECO:0000256" key="1">
    <source>
        <dbReference type="ARBA" id="ARBA00023015"/>
    </source>
</evidence>
<dbReference type="SUPFAM" id="SSF47413">
    <property type="entry name" value="lambda repressor-like DNA-binding domains"/>
    <property type="match status" value="1"/>
</dbReference>
<proteinExistence type="predicted"/>
<evidence type="ECO:0000259" key="4">
    <source>
        <dbReference type="PROSITE" id="PS50932"/>
    </source>
</evidence>
<dbReference type="Gene3D" id="1.10.260.40">
    <property type="entry name" value="lambda repressor-like DNA-binding domains"/>
    <property type="match status" value="1"/>
</dbReference>
<dbReference type="PROSITE" id="PS00356">
    <property type="entry name" value="HTH_LACI_1"/>
    <property type="match status" value="1"/>
</dbReference>
<keyword evidence="2" id="KW-0238">DNA-binding</keyword>
<feature type="domain" description="HTH lacI-type" evidence="4">
    <location>
        <begin position="1"/>
        <end position="46"/>
    </location>
</feature>
<evidence type="ECO:0000313" key="6">
    <source>
        <dbReference type="Proteomes" id="UP000522163"/>
    </source>
</evidence>
<keyword evidence="3" id="KW-0804">Transcription</keyword>
<dbReference type="Pfam" id="PF13407">
    <property type="entry name" value="Peripla_BP_4"/>
    <property type="match status" value="1"/>
</dbReference>
<dbReference type="InterPro" id="IPR010982">
    <property type="entry name" value="Lambda_DNA-bd_dom_sf"/>
</dbReference>
<gene>
    <name evidence="5" type="ORF">HNQ46_002082</name>
</gene>
<dbReference type="AlphaFoldDB" id="A0A7W9SHU4"/>
<protein>
    <submittedName>
        <fullName evidence="5">Ribose transport system substrate-binding protein</fullName>
    </submittedName>
</protein>
<dbReference type="CDD" id="cd06316">
    <property type="entry name" value="PBP1_ABC_sugar_binding-like"/>
    <property type="match status" value="1"/>
</dbReference>
<dbReference type="PANTHER" id="PTHR30146">
    <property type="entry name" value="LACI-RELATED TRANSCRIPTIONAL REPRESSOR"/>
    <property type="match status" value="1"/>
</dbReference>
<dbReference type="SUPFAM" id="SSF53822">
    <property type="entry name" value="Periplasmic binding protein-like I"/>
    <property type="match status" value="2"/>
</dbReference>
<keyword evidence="1" id="KW-0805">Transcription regulation</keyword>
<dbReference type="CDD" id="cd06267">
    <property type="entry name" value="PBP1_LacI_sugar_binding-like"/>
    <property type="match status" value="1"/>
</dbReference>
<dbReference type="InterPro" id="IPR046335">
    <property type="entry name" value="LacI/GalR-like_sensor"/>
</dbReference>
<evidence type="ECO:0000313" key="5">
    <source>
        <dbReference type="EMBL" id="MBB6042086.1"/>
    </source>
</evidence>
<dbReference type="EMBL" id="JACHHH010000012">
    <property type="protein sequence ID" value="MBB6042086.1"/>
    <property type="molecule type" value="Genomic_DNA"/>
</dbReference>
<dbReference type="GeneID" id="85015601"/>
<dbReference type="PROSITE" id="PS50932">
    <property type="entry name" value="HTH_LACI_2"/>
    <property type="match status" value="1"/>
</dbReference>
<dbReference type="GO" id="GO:0003700">
    <property type="term" value="F:DNA-binding transcription factor activity"/>
    <property type="evidence" value="ECO:0007669"/>
    <property type="project" value="TreeGrafter"/>
</dbReference>
<dbReference type="CDD" id="cd01392">
    <property type="entry name" value="HTH_LacI"/>
    <property type="match status" value="1"/>
</dbReference>
<dbReference type="Proteomes" id="UP000522163">
    <property type="component" value="Unassembled WGS sequence"/>
</dbReference>
<name>A0A7W9SHU4_9FIRM</name>
<comment type="caution">
    <text evidence="5">The sequence shown here is derived from an EMBL/GenBank/DDBJ whole genome shotgun (WGS) entry which is preliminary data.</text>
</comment>
<dbReference type="PANTHER" id="PTHR30146:SF109">
    <property type="entry name" value="HTH-TYPE TRANSCRIPTIONAL REGULATOR GALS"/>
    <property type="match status" value="1"/>
</dbReference>
<dbReference type="Pfam" id="PF13377">
    <property type="entry name" value="Peripla_BP_3"/>
    <property type="match status" value="1"/>
</dbReference>
<dbReference type="RefSeq" id="WP_183684603.1">
    <property type="nucleotide sequence ID" value="NZ_JACHHH010000012.1"/>
</dbReference>
<organism evidence="5 6">
    <name type="scientific">Oribacterium sinus</name>
    <dbReference type="NCBI Taxonomy" id="237576"/>
    <lineage>
        <taxon>Bacteria</taxon>
        <taxon>Bacillati</taxon>
        <taxon>Bacillota</taxon>
        <taxon>Clostridia</taxon>
        <taxon>Lachnospirales</taxon>
        <taxon>Lachnospiraceae</taxon>
        <taxon>Oribacterium</taxon>
    </lineage>
</organism>
<dbReference type="InterPro" id="IPR000843">
    <property type="entry name" value="HTH_LacI"/>
</dbReference>
<reference evidence="5 6" key="1">
    <citation type="submission" date="2020-08" db="EMBL/GenBank/DDBJ databases">
        <title>Genomic Encyclopedia of Type Strains, Phase IV (KMG-IV): sequencing the most valuable type-strain genomes for metagenomic binning, comparative biology and taxonomic classification.</title>
        <authorList>
            <person name="Goeker M."/>
        </authorList>
    </citation>
    <scope>NUCLEOTIDE SEQUENCE [LARGE SCALE GENOMIC DNA]</scope>
    <source>
        <strain evidence="5 6">DSM 17245</strain>
    </source>
</reference>
<sequence>MNLQEIAKKAGVSIATVSHVLNHTRYVSPSLQEKVEAIIKECGYQRKSKDHNLIPGSNSQILLLVPNLKNTFYILFFTELHAILVKRGYQLLLSISNNDTELEKQMILNTLSSKKTLGLIIAPCSMDDKNFIPLIKSNTPFVLIENNCSSNFCYKILSDYSSAIPQATSALLEKGHRNILLLVNQTPSSTTENVMHYYQKELNDFDTSLVPHIVKISLMESEESIFSQIRKELSPSVTAIIACDNPITSLLMKALHFFEIDCPKDISVIGWDDQNSSDAFSSDLSHIRRNTAQLAKTSFETLLCLHEGKKVENTQYVNVDFRPNNSIRILHQGPRGEDPTSLDRIRISQREKVQLVTGKYRVAISFHYTGTAWAKLHQKGIRDELEKYGIEIISIMDAHFDPMLQKIQLESIQHQNPDAVIAIPVDDIETSSAFEELSKHTRVILLSNIPKGFDKNNYVSCISVDEHENGYNIGKMIGDYLENKTIKNTALITHGANFYGTSERDSMVLKTLLTHYPSVNVVAQKNFYSIENTYSICSDLVHAHPEISSLYVSWDQPALLAIKALDKLNRKDIAVFTTDLDYEIAEKMKEGIVKGISTQRPYEQGQAAGRVLAKSLVSEDIPKYIAVQPYLIRENQLKQAWQNIFFEKLPMELE</sequence>
<dbReference type="SMART" id="SM00354">
    <property type="entry name" value="HTH_LACI"/>
    <property type="match status" value="1"/>
</dbReference>
<dbReference type="InterPro" id="IPR028082">
    <property type="entry name" value="Peripla_BP_I"/>
</dbReference>
<evidence type="ECO:0000256" key="3">
    <source>
        <dbReference type="ARBA" id="ARBA00023163"/>
    </source>
</evidence>
<evidence type="ECO:0000256" key="2">
    <source>
        <dbReference type="ARBA" id="ARBA00023125"/>
    </source>
</evidence>
<dbReference type="InterPro" id="IPR025997">
    <property type="entry name" value="SBP_2_dom"/>
</dbReference>
<dbReference type="Pfam" id="PF00356">
    <property type="entry name" value="LacI"/>
    <property type="match status" value="1"/>
</dbReference>